<dbReference type="Gene3D" id="2.40.10.120">
    <property type="match status" value="1"/>
</dbReference>
<gene>
    <name evidence="6" type="ORF">IAD42_06090</name>
</gene>
<evidence type="ECO:0000256" key="2">
    <source>
        <dbReference type="ARBA" id="ARBA00022801"/>
    </source>
</evidence>
<dbReference type="InterPro" id="IPR001478">
    <property type="entry name" value="PDZ"/>
</dbReference>
<feature type="compositionally biased region" description="Polar residues" evidence="3">
    <location>
        <begin position="462"/>
        <end position="478"/>
    </location>
</feature>
<sequence>MNPYENNNEMNNENNEQGSSWYRNEKNAEDGSYRIVKPDADRNDCCYRDAAFTPQNDGGSGFYAPGGRPSKGSEPEKKHKKHGLGVAGIVALCLVCALLGGVSGGLIANANQPAAVASTDEPSGTLTQTSPTATPSGTTTSSDSGTMSARDIYYNLALQQVVGIQTDITKTNVFGMTVSGSVSGSGFVISEDGYILTNYHVIEDAYTGGYEIKVMFYNGDTYTAEIMGYERNNDIAVLKIDATGLNAASLGTSGSLYVGDTVYAVGNPLGELNYSMTSGMVSATDRLITTEEGTMTMFQFDAAVNEGNSGGPVYNTNGQVVGVVTAKSSEDGAEGLGFAIPIDDAVRIANDIISGERSLDSETGDAYLGITPADVDSMAAQYYGFPEGAYVRSVTEGSAAEKAGIKVGDIITELDGYAVSSSDELRQELLFHSAGETADIVVWRSGEYLTLSITFDQKPAETESNTESGSGQQTSPWSHSGGYFG</sequence>
<evidence type="ECO:0000256" key="3">
    <source>
        <dbReference type="SAM" id="MobiDB-lite"/>
    </source>
</evidence>
<protein>
    <submittedName>
        <fullName evidence="6">Trypsin-like peptidase domain-containing protein</fullName>
    </submittedName>
</protein>
<reference evidence="6" key="1">
    <citation type="submission" date="2020-10" db="EMBL/GenBank/DDBJ databases">
        <authorList>
            <person name="Gilroy R."/>
        </authorList>
    </citation>
    <scope>NUCLEOTIDE SEQUENCE</scope>
    <source>
        <strain evidence="6">ChiHecec3B27-6122</strain>
    </source>
</reference>
<keyword evidence="1" id="KW-0645">Protease</keyword>
<dbReference type="InterPro" id="IPR051201">
    <property type="entry name" value="Chloro_Bact_Ser_Proteases"/>
</dbReference>
<dbReference type="Pfam" id="PF13180">
    <property type="entry name" value="PDZ_2"/>
    <property type="match status" value="1"/>
</dbReference>
<proteinExistence type="predicted"/>
<dbReference type="SUPFAM" id="SSF50494">
    <property type="entry name" value="Trypsin-like serine proteases"/>
    <property type="match status" value="1"/>
</dbReference>
<feature type="region of interest" description="Disordered" evidence="3">
    <location>
        <begin position="1"/>
        <end position="26"/>
    </location>
</feature>
<dbReference type="GO" id="GO:0004252">
    <property type="term" value="F:serine-type endopeptidase activity"/>
    <property type="evidence" value="ECO:0007669"/>
    <property type="project" value="InterPro"/>
</dbReference>
<feature type="transmembrane region" description="Helical" evidence="4">
    <location>
        <begin position="84"/>
        <end position="108"/>
    </location>
</feature>
<organism evidence="6 7">
    <name type="scientific">Candidatus Scatomorpha pullistercoris</name>
    <dbReference type="NCBI Taxonomy" id="2840929"/>
    <lineage>
        <taxon>Bacteria</taxon>
        <taxon>Bacillati</taxon>
        <taxon>Bacillota</taxon>
        <taxon>Clostridia</taxon>
        <taxon>Eubacteriales</taxon>
        <taxon>Candidatus Scatomorpha</taxon>
    </lineage>
</organism>
<feature type="region of interest" description="Disordered" evidence="3">
    <location>
        <begin position="57"/>
        <end position="79"/>
    </location>
</feature>
<dbReference type="InterPro" id="IPR009003">
    <property type="entry name" value="Peptidase_S1_PA"/>
</dbReference>
<feature type="domain" description="PDZ" evidence="5">
    <location>
        <begin position="356"/>
        <end position="446"/>
    </location>
</feature>
<keyword evidence="4" id="KW-0812">Transmembrane</keyword>
<keyword evidence="4" id="KW-1133">Transmembrane helix</keyword>
<dbReference type="EMBL" id="DVJS01000151">
    <property type="protein sequence ID" value="HIS97530.1"/>
    <property type="molecule type" value="Genomic_DNA"/>
</dbReference>
<dbReference type="AlphaFoldDB" id="A0A9D1G564"/>
<dbReference type="GO" id="GO:0006508">
    <property type="term" value="P:proteolysis"/>
    <property type="evidence" value="ECO:0007669"/>
    <property type="project" value="UniProtKB-KW"/>
</dbReference>
<dbReference type="SMART" id="SM00228">
    <property type="entry name" value="PDZ"/>
    <property type="match status" value="1"/>
</dbReference>
<dbReference type="Pfam" id="PF13365">
    <property type="entry name" value="Trypsin_2"/>
    <property type="match status" value="1"/>
</dbReference>
<evidence type="ECO:0000259" key="5">
    <source>
        <dbReference type="PROSITE" id="PS50106"/>
    </source>
</evidence>
<name>A0A9D1G564_9FIRM</name>
<dbReference type="PANTHER" id="PTHR43343">
    <property type="entry name" value="PEPTIDASE S12"/>
    <property type="match status" value="1"/>
</dbReference>
<dbReference type="Proteomes" id="UP000886876">
    <property type="component" value="Unassembled WGS sequence"/>
</dbReference>
<feature type="compositionally biased region" description="Low complexity" evidence="3">
    <location>
        <begin position="1"/>
        <end position="16"/>
    </location>
</feature>
<dbReference type="InterPro" id="IPR001940">
    <property type="entry name" value="Peptidase_S1C"/>
</dbReference>
<dbReference type="PROSITE" id="PS50106">
    <property type="entry name" value="PDZ"/>
    <property type="match status" value="1"/>
</dbReference>
<dbReference type="SUPFAM" id="SSF50156">
    <property type="entry name" value="PDZ domain-like"/>
    <property type="match status" value="1"/>
</dbReference>
<dbReference type="PANTHER" id="PTHR43343:SF3">
    <property type="entry name" value="PROTEASE DO-LIKE 8, CHLOROPLASTIC"/>
    <property type="match status" value="1"/>
</dbReference>
<feature type="compositionally biased region" description="Low complexity" evidence="3">
    <location>
        <begin position="127"/>
        <end position="145"/>
    </location>
</feature>
<dbReference type="PRINTS" id="PR00834">
    <property type="entry name" value="PROTEASES2C"/>
</dbReference>
<evidence type="ECO:0000313" key="6">
    <source>
        <dbReference type="EMBL" id="HIS97530.1"/>
    </source>
</evidence>
<accession>A0A9D1G564</accession>
<evidence type="ECO:0000256" key="4">
    <source>
        <dbReference type="SAM" id="Phobius"/>
    </source>
</evidence>
<evidence type="ECO:0000256" key="1">
    <source>
        <dbReference type="ARBA" id="ARBA00022670"/>
    </source>
</evidence>
<evidence type="ECO:0000313" key="7">
    <source>
        <dbReference type="Proteomes" id="UP000886876"/>
    </source>
</evidence>
<reference evidence="6" key="2">
    <citation type="journal article" date="2021" name="PeerJ">
        <title>Extensive microbial diversity within the chicken gut microbiome revealed by metagenomics and culture.</title>
        <authorList>
            <person name="Gilroy R."/>
            <person name="Ravi A."/>
            <person name="Getino M."/>
            <person name="Pursley I."/>
            <person name="Horton D.L."/>
            <person name="Alikhan N.F."/>
            <person name="Baker D."/>
            <person name="Gharbi K."/>
            <person name="Hall N."/>
            <person name="Watson M."/>
            <person name="Adriaenssens E.M."/>
            <person name="Foster-Nyarko E."/>
            <person name="Jarju S."/>
            <person name="Secka A."/>
            <person name="Antonio M."/>
            <person name="Oren A."/>
            <person name="Chaudhuri R.R."/>
            <person name="La Ragione R."/>
            <person name="Hildebrand F."/>
            <person name="Pallen M.J."/>
        </authorList>
    </citation>
    <scope>NUCLEOTIDE SEQUENCE</scope>
    <source>
        <strain evidence="6">ChiHecec3B27-6122</strain>
    </source>
</reference>
<keyword evidence="2" id="KW-0378">Hydrolase</keyword>
<feature type="region of interest" description="Disordered" evidence="3">
    <location>
        <begin position="460"/>
        <end position="485"/>
    </location>
</feature>
<keyword evidence="4" id="KW-0472">Membrane</keyword>
<comment type="caution">
    <text evidence="6">The sequence shown here is derived from an EMBL/GenBank/DDBJ whole genome shotgun (WGS) entry which is preliminary data.</text>
</comment>
<dbReference type="Gene3D" id="2.30.42.10">
    <property type="match status" value="1"/>
</dbReference>
<feature type="region of interest" description="Disordered" evidence="3">
    <location>
        <begin position="115"/>
        <end position="145"/>
    </location>
</feature>
<dbReference type="InterPro" id="IPR036034">
    <property type="entry name" value="PDZ_sf"/>
</dbReference>